<feature type="binding site" evidence="18">
    <location>
        <position position="77"/>
    </location>
    <ligand>
        <name>a divalent metal cation</name>
        <dbReference type="ChEBI" id="CHEBI:60240"/>
    </ligand>
</feature>
<dbReference type="GO" id="GO:0005524">
    <property type="term" value="F:ATP binding"/>
    <property type="evidence" value="ECO:0007669"/>
    <property type="project" value="UniProtKB-KW"/>
</dbReference>
<keyword evidence="9 17" id="KW-0067">ATP-binding</keyword>
<feature type="transmembrane region" description="Helical" evidence="19">
    <location>
        <begin position="97"/>
        <end position="118"/>
    </location>
</feature>
<evidence type="ECO:0000256" key="11">
    <source>
        <dbReference type="ARBA" id="ARBA00023098"/>
    </source>
</evidence>
<dbReference type="InterPro" id="IPR033717">
    <property type="entry name" value="UDPK"/>
</dbReference>
<feature type="binding site" evidence="16">
    <location>
        <position position="70"/>
    </location>
    <ligand>
        <name>substrate</name>
    </ligand>
</feature>
<dbReference type="GO" id="GO:0005886">
    <property type="term" value="C:plasma membrane"/>
    <property type="evidence" value="ECO:0007669"/>
    <property type="project" value="UniProtKB-SubCell"/>
</dbReference>
<evidence type="ECO:0000256" key="14">
    <source>
        <dbReference type="ARBA" id="ARBA00023264"/>
    </source>
</evidence>
<evidence type="ECO:0000256" key="12">
    <source>
        <dbReference type="ARBA" id="ARBA00023136"/>
    </source>
</evidence>
<dbReference type="EMBL" id="QJJR01000004">
    <property type="protein sequence ID" value="PXW91628.1"/>
    <property type="molecule type" value="Genomic_DNA"/>
</dbReference>
<evidence type="ECO:0000256" key="1">
    <source>
        <dbReference type="ARBA" id="ARBA00004651"/>
    </source>
</evidence>
<comment type="subcellular location">
    <subcellularLocation>
        <location evidence="1">Cell membrane</location>
        <topology evidence="1">Multi-pass membrane protein</topology>
    </subcellularLocation>
</comment>
<evidence type="ECO:0000256" key="2">
    <source>
        <dbReference type="ARBA" id="ARBA00005967"/>
    </source>
</evidence>
<accession>A0A2V3WER1</accession>
<protein>
    <submittedName>
        <fullName evidence="20">Undecaprenol kinase/diacylglycerol kinase (ATP)</fullName>
    </submittedName>
</protein>
<keyword evidence="18" id="KW-0479">Metal-binding</keyword>
<evidence type="ECO:0000256" key="17">
    <source>
        <dbReference type="PIRSR" id="PIRSR600829-3"/>
    </source>
</evidence>
<evidence type="ECO:0000313" key="21">
    <source>
        <dbReference type="Proteomes" id="UP000247922"/>
    </source>
</evidence>
<keyword evidence="10 19" id="KW-1133">Transmembrane helix</keyword>
<evidence type="ECO:0000256" key="19">
    <source>
        <dbReference type="SAM" id="Phobius"/>
    </source>
</evidence>
<dbReference type="AlphaFoldDB" id="A0A2V3WER1"/>
<dbReference type="PANTHER" id="PTHR34299">
    <property type="entry name" value="DIACYLGLYCEROL KINASE"/>
    <property type="match status" value="1"/>
</dbReference>
<keyword evidence="13" id="KW-0594">Phospholipid biosynthesis</keyword>
<evidence type="ECO:0000256" key="18">
    <source>
        <dbReference type="PIRSR" id="PIRSR600829-4"/>
    </source>
</evidence>
<feature type="binding site" evidence="18">
    <location>
        <position position="29"/>
    </location>
    <ligand>
        <name>a divalent metal cation</name>
        <dbReference type="ChEBI" id="CHEBI:60240"/>
    </ligand>
</feature>
<dbReference type="GO" id="GO:0008654">
    <property type="term" value="P:phospholipid biosynthetic process"/>
    <property type="evidence" value="ECO:0007669"/>
    <property type="project" value="UniProtKB-KW"/>
</dbReference>
<evidence type="ECO:0000256" key="3">
    <source>
        <dbReference type="ARBA" id="ARBA00022475"/>
    </source>
</evidence>
<keyword evidence="21" id="KW-1185">Reference proteome</keyword>
<feature type="active site" description="Proton acceptor" evidence="15">
    <location>
        <position position="70"/>
    </location>
</feature>
<gene>
    <name evidence="20" type="ORF">DES38_10454</name>
</gene>
<organism evidence="20 21">
    <name type="scientific">Streptohalobacillus salinus</name>
    <dbReference type="NCBI Taxonomy" id="621096"/>
    <lineage>
        <taxon>Bacteria</taxon>
        <taxon>Bacillati</taxon>
        <taxon>Bacillota</taxon>
        <taxon>Bacilli</taxon>
        <taxon>Bacillales</taxon>
        <taxon>Bacillaceae</taxon>
        <taxon>Streptohalobacillus</taxon>
    </lineage>
</organism>
<evidence type="ECO:0000256" key="6">
    <source>
        <dbReference type="ARBA" id="ARBA00022692"/>
    </source>
</evidence>
<dbReference type="RefSeq" id="WP_110250930.1">
    <property type="nucleotide sequence ID" value="NZ_QJJR01000004.1"/>
</dbReference>
<keyword evidence="14" id="KW-1208">Phospholipid metabolism</keyword>
<evidence type="ECO:0000256" key="10">
    <source>
        <dbReference type="ARBA" id="ARBA00022989"/>
    </source>
</evidence>
<dbReference type="GO" id="GO:0016301">
    <property type="term" value="F:kinase activity"/>
    <property type="evidence" value="ECO:0007669"/>
    <property type="project" value="UniProtKB-KW"/>
</dbReference>
<keyword evidence="3" id="KW-1003">Cell membrane</keyword>
<dbReference type="Pfam" id="PF01219">
    <property type="entry name" value="DAGK_prokar"/>
    <property type="match status" value="1"/>
</dbReference>
<evidence type="ECO:0000256" key="7">
    <source>
        <dbReference type="ARBA" id="ARBA00022741"/>
    </source>
</evidence>
<dbReference type="InterPro" id="IPR036945">
    <property type="entry name" value="DAGK_sf"/>
</dbReference>
<feature type="binding site" evidence="17">
    <location>
        <begin position="86"/>
        <end position="88"/>
    </location>
    <ligand>
        <name>ATP</name>
        <dbReference type="ChEBI" id="CHEBI:30616"/>
    </ligand>
</feature>
<evidence type="ECO:0000256" key="9">
    <source>
        <dbReference type="ARBA" id="ARBA00022840"/>
    </source>
</evidence>
<keyword evidence="4" id="KW-0444">Lipid biosynthesis</keyword>
<evidence type="ECO:0000256" key="15">
    <source>
        <dbReference type="PIRSR" id="PIRSR600829-1"/>
    </source>
</evidence>
<keyword evidence="12 19" id="KW-0472">Membrane</keyword>
<feature type="binding site" evidence="17">
    <location>
        <position position="29"/>
    </location>
    <ligand>
        <name>ATP</name>
        <dbReference type="ChEBI" id="CHEBI:30616"/>
    </ligand>
</feature>
<evidence type="ECO:0000256" key="8">
    <source>
        <dbReference type="ARBA" id="ARBA00022777"/>
    </source>
</evidence>
<keyword evidence="7 17" id="KW-0547">Nucleotide-binding</keyword>
<comment type="similarity">
    <text evidence="2">Belongs to the bacterial diacylglycerol kinase family.</text>
</comment>
<sequence>MASDYQEIKKKSVGLKYAANGLKYALTNEINMRVHALIVCVVIVFGFILRVNFTEWVLLFLTFGLVLTAEVFNTAVEVMLDHLAPERHPKVGIIKDLTAGGVLVASLIAFIIGCIIFIPKIISYVF</sequence>
<dbReference type="PANTHER" id="PTHR34299:SF1">
    <property type="entry name" value="DIACYLGLYCEROL KINASE"/>
    <property type="match status" value="1"/>
</dbReference>
<feature type="binding site" evidence="17">
    <location>
        <position position="77"/>
    </location>
    <ligand>
        <name>ATP</name>
        <dbReference type="ChEBI" id="CHEBI:30616"/>
    </ligand>
</feature>
<feature type="transmembrane region" description="Helical" evidence="19">
    <location>
        <begin position="56"/>
        <end position="76"/>
    </location>
</feature>
<dbReference type="InterPro" id="IPR000829">
    <property type="entry name" value="DAGK"/>
</dbReference>
<reference evidence="20 21" key="1">
    <citation type="submission" date="2018-05" db="EMBL/GenBank/DDBJ databases">
        <title>Genomic Encyclopedia of Type Strains, Phase IV (KMG-IV): sequencing the most valuable type-strain genomes for metagenomic binning, comparative biology and taxonomic classification.</title>
        <authorList>
            <person name="Goeker M."/>
        </authorList>
    </citation>
    <scope>NUCLEOTIDE SEQUENCE [LARGE SCALE GENOMIC DNA]</scope>
    <source>
        <strain evidence="20 21">DSM 22440</strain>
    </source>
</reference>
<evidence type="ECO:0000256" key="16">
    <source>
        <dbReference type="PIRSR" id="PIRSR600829-2"/>
    </source>
</evidence>
<dbReference type="Proteomes" id="UP000247922">
    <property type="component" value="Unassembled WGS sequence"/>
</dbReference>
<dbReference type="Gene3D" id="1.10.287.3610">
    <property type="match status" value="1"/>
</dbReference>
<keyword evidence="8 20" id="KW-0418">Kinase</keyword>
<feature type="transmembrane region" description="Helical" evidence="19">
    <location>
        <begin position="32"/>
        <end position="50"/>
    </location>
</feature>
<evidence type="ECO:0000313" key="20">
    <source>
        <dbReference type="EMBL" id="PXW91628.1"/>
    </source>
</evidence>
<name>A0A2V3WER1_9BACI</name>
<feature type="binding site" evidence="17">
    <location>
        <position position="17"/>
    </location>
    <ligand>
        <name>ATP</name>
        <dbReference type="ChEBI" id="CHEBI:30616"/>
    </ligand>
</feature>
<comment type="caution">
    <text evidence="20">The sequence shown here is derived from an EMBL/GenBank/DDBJ whole genome shotgun (WGS) entry which is preliminary data.</text>
</comment>
<keyword evidence="5" id="KW-0808">Transferase</keyword>
<evidence type="ECO:0000256" key="4">
    <source>
        <dbReference type="ARBA" id="ARBA00022516"/>
    </source>
</evidence>
<keyword evidence="11" id="KW-0443">Lipid metabolism</keyword>
<dbReference type="OrthoDB" id="9789934at2"/>
<keyword evidence="6 19" id="KW-0812">Transmembrane</keyword>
<evidence type="ECO:0000256" key="13">
    <source>
        <dbReference type="ARBA" id="ARBA00023209"/>
    </source>
</evidence>
<proteinExistence type="inferred from homology"/>
<keyword evidence="18" id="KW-0460">Magnesium</keyword>
<comment type="cofactor">
    <cofactor evidence="18">
        <name>Mg(2+)</name>
        <dbReference type="ChEBI" id="CHEBI:18420"/>
    </cofactor>
    <text evidence="18">Mn(2+), Zn(2+), Cd(2+) and Co(2+) support activity to lesser extents.</text>
</comment>
<evidence type="ECO:0000256" key="5">
    <source>
        <dbReference type="ARBA" id="ARBA00022679"/>
    </source>
</evidence>
<dbReference type="CDD" id="cd14265">
    <property type="entry name" value="UDPK_IM_like"/>
    <property type="match status" value="1"/>
</dbReference>
<dbReference type="GO" id="GO:0046872">
    <property type="term" value="F:metal ion binding"/>
    <property type="evidence" value="ECO:0007669"/>
    <property type="project" value="UniProtKB-KW"/>
</dbReference>
<feature type="binding site" evidence="17">
    <location>
        <begin position="95"/>
        <end position="96"/>
    </location>
    <ligand>
        <name>ATP</name>
        <dbReference type="ChEBI" id="CHEBI:30616"/>
    </ligand>
</feature>